<keyword evidence="2" id="KW-0203">Cytokinin biosynthesis</keyword>
<dbReference type="PATRIC" id="fig|1423782.4.peg.1558"/>
<dbReference type="AlphaFoldDB" id="A0A0R1XKK8"/>
<evidence type="ECO:0000313" key="4">
    <source>
        <dbReference type="Proteomes" id="UP000051412"/>
    </source>
</evidence>
<dbReference type="Pfam" id="PF03641">
    <property type="entry name" value="Lysine_decarbox"/>
    <property type="match status" value="1"/>
</dbReference>
<dbReference type="OrthoDB" id="9801098at2"/>
<comment type="similarity">
    <text evidence="1 2">Belongs to the LOG family.</text>
</comment>
<dbReference type="EMBL" id="AZGM01000004">
    <property type="protein sequence ID" value="KRM30736.1"/>
    <property type="molecule type" value="Genomic_DNA"/>
</dbReference>
<dbReference type="RefSeq" id="WP_047770124.1">
    <property type="nucleotide sequence ID" value="NZ_AZGM01000004.1"/>
</dbReference>
<accession>A0A0R1XKK8</accession>
<protein>
    <recommendedName>
        <fullName evidence="2">Cytokinin riboside 5'-monophosphate phosphoribohydrolase</fullName>
        <ecNumber evidence="2">3.2.2.n1</ecNumber>
    </recommendedName>
</protein>
<sequence length="191" mass="21319">MTINKLAVYCGALEGKDKHYMVEAEKLGEWLAAHQIDLVYGGGRHGLMGAIARGTLLNGGLVHSVITQELYDRGVALDGVTDRQIVANMDIRKEKMMSLADGMLAFPGGVGTLEEISQAASWVTLGDNKKPVSFYNYRGYYDNLKKQLVEMTKAGFLEKEYLKSLYFGNDLGTIIKFMNDYQAPHHRTYDK</sequence>
<dbReference type="Proteomes" id="UP000051412">
    <property type="component" value="Unassembled WGS sequence"/>
</dbReference>
<keyword evidence="4" id="KW-1185">Reference proteome</keyword>
<organism evidence="3 4">
    <name type="scientific">Limosilactobacillus panis DSM 6035</name>
    <dbReference type="NCBI Taxonomy" id="1423782"/>
    <lineage>
        <taxon>Bacteria</taxon>
        <taxon>Bacillati</taxon>
        <taxon>Bacillota</taxon>
        <taxon>Bacilli</taxon>
        <taxon>Lactobacillales</taxon>
        <taxon>Lactobacillaceae</taxon>
        <taxon>Limosilactobacillus</taxon>
    </lineage>
</organism>
<dbReference type="InterPro" id="IPR031100">
    <property type="entry name" value="LOG_fam"/>
</dbReference>
<dbReference type="NCBIfam" id="TIGR00730">
    <property type="entry name" value="Rossman fold protein, TIGR00730 family"/>
    <property type="match status" value="1"/>
</dbReference>
<reference evidence="3 4" key="1">
    <citation type="journal article" date="2015" name="Genome Announc.">
        <title>Expanding the biotechnology potential of lactobacilli through comparative genomics of 213 strains and associated genera.</title>
        <authorList>
            <person name="Sun Z."/>
            <person name="Harris H.M."/>
            <person name="McCann A."/>
            <person name="Guo C."/>
            <person name="Argimon S."/>
            <person name="Zhang W."/>
            <person name="Yang X."/>
            <person name="Jeffery I.B."/>
            <person name="Cooney J.C."/>
            <person name="Kagawa T.F."/>
            <person name="Liu W."/>
            <person name="Song Y."/>
            <person name="Salvetti E."/>
            <person name="Wrobel A."/>
            <person name="Rasinkangas P."/>
            <person name="Parkhill J."/>
            <person name="Rea M.C."/>
            <person name="O'Sullivan O."/>
            <person name="Ritari J."/>
            <person name="Douillard F.P."/>
            <person name="Paul Ross R."/>
            <person name="Yang R."/>
            <person name="Briner A.E."/>
            <person name="Felis G.E."/>
            <person name="de Vos W.M."/>
            <person name="Barrangou R."/>
            <person name="Klaenhammer T.R."/>
            <person name="Caufield P.W."/>
            <person name="Cui Y."/>
            <person name="Zhang H."/>
            <person name="O'Toole P.W."/>
        </authorList>
    </citation>
    <scope>NUCLEOTIDE SEQUENCE [LARGE SCALE GENOMIC DNA]</scope>
    <source>
        <strain evidence="3 4">DSM 6035</strain>
    </source>
</reference>
<dbReference type="STRING" id="1423782.FD32_GL001500"/>
<evidence type="ECO:0000256" key="2">
    <source>
        <dbReference type="RuleBase" id="RU363015"/>
    </source>
</evidence>
<evidence type="ECO:0000313" key="3">
    <source>
        <dbReference type="EMBL" id="KRM30736.1"/>
    </source>
</evidence>
<dbReference type="Gene3D" id="3.40.50.450">
    <property type="match status" value="1"/>
</dbReference>
<dbReference type="PANTHER" id="PTHR31223:SF70">
    <property type="entry name" value="LOG FAMILY PROTEIN YJL055W"/>
    <property type="match status" value="1"/>
</dbReference>
<dbReference type="GO" id="GO:0009691">
    <property type="term" value="P:cytokinin biosynthetic process"/>
    <property type="evidence" value="ECO:0007669"/>
    <property type="project" value="UniProtKB-UniRule"/>
</dbReference>
<dbReference type="InterPro" id="IPR005269">
    <property type="entry name" value="LOG"/>
</dbReference>
<gene>
    <name evidence="3" type="ORF">FD32_GL001500</name>
</gene>
<dbReference type="SUPFAM" id="SSF102405">
    <property type="entry name" value="MCP/YpsA-like"/>
    <property type="match status" value="1"/>
</dbReference>
<keyword evidence="2" id="KW-0378">Hydrolase</keyword>
<dbReference type="EC" id="3.2.2.n1" evidence="2"/>
<name>A0A0R1XKK8_9LACO</name>
<dbReference type="PANTHER" id="PTHR31223">
    <property type="entry name" value="LOG FAMILY PROTEIN YJL055W"/>
    <property type="match status" value="1"/>
</dbReference>
<dbReference type="GO" id="GO:0005829">
    <property type="term" value="C:cytosol"/>
    <property type="evidence" value="ECO:0007669"/>
    <property type="project" value="TreeGrafter"/>
</dbReference>
<proteinExistence type="inferred from homology"/>
<evidence type="ECO:0000256" key="1">
    <source>
        <dbReference type="ARBA" id="ARBA00006763"/>
    </source>
</evidence>
<dbReference type="GO" id="GO:0016799">
    <property type="term" value="F:hydrolase activity, hydrolyzing N-glycosyl compounds"/>
    <property type="evidence" value="ECO:0007669"/>
    <property type="project" value="TreeGrafter"/>
</dbReference>
<comment type="caution">
    <text evidence="3">The sequence shown here is derived from an EMBL/GenBank/DDBJ whole genome shotgun (WGS) entry which is preliminary data.</text>
</comment>